<dbReference type="SUPFAM" id="SSF53383">
    <property type="entry name" value="PLP-dependent transferases"/>
    <property type="match status" value="1"/>
</dbReference>
<dbReference type="Gene3D" id="3.40.640.10">
    <property type="entry name" value="Type I PLP-dependent aspartate aminotransferase-like (Major domain)"/>
    <property type="match status" value="1"/>
</dbReference>
<evidence type="ECO:0000256" key="1">
    <source>
        <dbReference type="ARBA" id="ARBA00001933"/>
    </source>
</evidence>
<evidence type="ECO:0000256" key="3">
    <source>
        <dbReference type="RuleBase" id="RU362118"/>
    </source>
</evidence>
<evidence type="ECO:0000313" key="4">
    <source>
        <dbReference type="EMBL" id="OAD23668.1"/>
    </source>
</evidence>
<dbReference type="InterPro" id="IPR015424">
    <property type="entry name" value="PyrdxlP-dep_Trfase"/>
</dbReference>
<name>A0A176S6Z3_9GAMM</name>
<comment type="cofactor">
    <cofactor evidence="1 3">
        <name>pyridoxal 5'-phosphate</name>
        <dbReference type="ChEBI" id="CHEBI:597326"/>
    </cofactor>
</comment>
<dbReference type="InterPro" id="IPR015421">
    <property type="entry name" value="PyrdxlP-dep_Trfase_major"/>
</dbReference>
<comment type="similarity">
    <text evidence="3">Belongs to the trans-sulfuration enzymes family.</text>
</comment>
<protein>
    <submittedName>
        <fullName evidence="4">Cys/Met metabolism, pyridoxal phosphate-dependent enzyme</fullName>
    </submittedName>
</protein>
<dbReference type="AlphaFoldDB" id="A0A176S6Z3"/>
<accession>A0A176S6Z3</accession>
<dbReference type="EMBL" id="LUTY01000227">
    <property type="protein sequence ID" value="OAD23668.1"/>
    <property type="molecule type" value="Genomic_DNA"/>
</dbReference>
<dbReference type="Proteomes" id="UP000076962">
    <property type="component" value="Unassembled WGS sequence"/>
</dbReference>
<comment type="caution">
    <text evidence="4">The sequence shown here is derived from an EMBL/GenBank/DDBJ whole genome shotgun (WGS) entry which is preliminary data.</text>
</comment>
<dbReference type="InterPro" id="IPR015422">
    <property type="entry name" value="PyrdxlP-dep_Trfase_small"/>
</dbReference>
<keyword evidence="5" id="KW-1185">Reference proteome</keyword>
<evidence type="ECO:0000313" key="5">
    <source>
        <dbReference type="Proteomes" id="UP000076962"/>
    </source>
</evidence>
<dbReference type="InterPro" id="IPR000277">
    <property type="entry name" value="Cys/Met-Metab_PyrdxlP-dep_enz"/>
</dbReference>
<dbReference type="GO" id="GO:0016846">
    <property type="term" value="F:carbon-sulfur lyase activity"/>
    <property type="evidence" value="ECO:0007669"/>
    <property type="project" value="TreeGrafter"/>
</dbReference>
<dbReference type="GO" id="GO:0030170">
    <property type="term" value="F:pyridoxal phosphate binding"/>
    <property type="evidence" value="ECO:0007669"/>
    <property type="project" value="InterPro"/>
</dbReference>
<sequence length="302" mass="33562">MAAISATLSLLKPGDQLVVSELIYGCSYRLFSDFCEHQNISLQFADLTSMEALKTVITPKTNMVFFETPTNPFVKTIDIQQVSTQLHSVNPAGLVVVDNTWATPLFQKPLLFGADIAVYSGSKFFGGHSDIIIGAVTTSKEELSKKLTGYRFYHGALPDPFNAWLMRRSLQTLGIRMERHQKSTEKVANYLQNHPRITQIYLPPIDGQQLLGYGGLLFIRLDCQTYETVQTFMNALELFDLGTSMASVASAVANPYHGSHLSMTPEEKAKISLDEFVVRLSIGLENPDDLIADLEKALDTIF</sequence>
<dbReference type="PANTHER" id="PTHR11808">
    <property type="entry name" value="TRANS-SULFURATION ENZYME FAMILY MEMBER"/>
    <property type="match status" value="1"/>
</dbReference>
<gene>
    <name evidence="4" type="ORF">THIOM_000493</name>
</gene>
<dbReference type="Gene3D" id="3.90.1150.10">
    <property type="entry name" value="Aspartate Aminotransferase, domain 1"/>
    <property type="match status" value="1"/>
</dbReference>
<proteinExistence type="inferred from homology"/>
<evidence type="ECO:0000256" key="2">
    <source>
        <dbReference type="ARBA" id="ARBA00022898"/>
    </source>
</evidence>
<keyword evidence="2 3" id="KW-0663">Pyridoxal phosphate</keyword>
<dbReference type="GO" id="GO:0019346">
    <property type="term" value="P:transsulfuration"/>
    <property type="evidence" value="ECO:0007669"/>
    <property type="project" value="InterPro"/>
</dbReference>
<reference evidence="4 5" key="1">
    <citation type="submission" date="2016-05" db="EMBL/GenBank/DDBJ databases">
        <title>Single-cell genome of chain-forming Candidatus Thiomargarita nelsonii and comparison to other large sulfur-oxidizing bacteria.</title>
        <authorList>
            <person name="Winkel M."/>
            <person name="Salman V."/>
            <person name="Woyke T."/>
            <person name="Schulz-Vogt H."/>
            <person name="Richter M."/>
            <person name="Flood B."/>
            <person name="Bailey J."/>
            <person name="Amann R."/>
            <person name="Mussmann M."/>
        </authorList>
    </citation>
    <scope>NUCLEOTIDE SEQUENCE [LARGE SCALE GENOMIC DNA]</scope>
    <source>
        <strain evidence="4 5">THI036</strain>
    </source>
</reference>
<dbReference type="GO" id="GO:0005737">
    <property type="term" value="C:cytoplasm"/>
    <property type="evidence" value="ECO:0007669"/>
    <property type="project" value="TreeGrafter"/>
</dbReference>
<dbReference type="Pfam" id="PF01053">
    <property type="entry name" value="Cys_Met_Meta_PP"/>
    <property type="match status" value="1"/>
</dbReference>
<dbReference type="PATRIC" id="fig|1003181.4.peg.725"/>
<organism evidence="4 5">
    <name type="scientific">Candidatus Thiomargarita nelsonii</name>
    <dbReference type="NCBI Taxonomy" id="1003181"/>
    <lineage>
        <taxon>Bacteria</taxon>
        <taxon>Pseudomonadati</taxon>
        <taxon>Pseudomonadota</taxon>
        <taxon>Gammaproteobacteria</taxon>
        <taxon>Thiotrichales</taxon>
        <taxon>Thiotrichaceae</taxon>
        <taxon>Thiomargarita</taxon>
    </lineage>
</organism>